<dbReference type="Gene3D" id="2.30.30.40">
    <property type="entry name" value="SH3 Domains"/>
    <property type="match status" value="1"/>
</dbReference>
<keyword evidence="2" id="KW-0732">Signal</keyword>
<organism evidence="4 5">
    <name type="scientific">Natronospira elongata</name>
    <dbReference type="NCBI Taxonomy" id="3110268"/>
    <lineage>
        <taxon>Bacteria</taxon>
        <taxon>Pseudomonadati</taxon>
        <taxon>Pseudomonadota</taxon>
        <taxon>Gammaproteobacteria</taxon>
        <taxon>Natronospirales</taxon>
        <taxon>Natronospiraceae</taxon>
        <taxon>Natronospira</taxon>
    </lineage>
</organism>
<comment type="caution">
    <text evidence="4">The sequence shown here is derived from an EMBL/GenBank/DDBJ whole genome shotgun (WGS) entry which is preliminary data.</text>
</comment>
<reference evidence="4 5" key="1">
    <citation type="submission" date="2023-12" db="EMBL/GenBank/DDBJ databases">
        <title>Whole-genome sequencing of halo(alkali)philic microorganisms from hypersaline lakes.</title>
        <authorList>
            <person name="Sorokin D.Y."/>
            <person name="Merkel A.Y."/>
            <person name="Messina E."/>
            <person name="Yakimov M."/>
        </authorList>
    </citation>
    <scope>NUCLEOTIDE SEQUENCE [LARGE SCALE GENOMIC DNA]</scope>
    <source>
        <strain evidence="4 5">AB-CW1</strain>
    </source>
</reference>
<dbReference type="AlphaFoldDB" id="A0AAP6JEZ7"/>
<feature type="signal peptide" evidence="2">
    <location>
        <begin position="1"/>
        <end position="20"/>
    </location>
</feature>
<gene>
    <name evidence="4" type="ORF">VCB98_06005</name>
</gene>
<evidence type="ECO:0000259" key="3">
    <source>
        <dbReference type="Pfam" id="PF08239"/>
    </source>
</evidence>
<dbReference type="InterPro" id="IPR003646">
    <property type="entry name" value="SH3-like_bac-type"/>
</dbReference>
<sequence>MNMKRWGLGLLLLWAGLALADDEGSAEQAAKLMYVQTHNAAVFEEPGLGGDPLSRLAQGDQVQVLESTERWYRVQQEDLEGWMPNLVLRDTPPSRRQSRADEAAELEASPRRRASAVTTAGAIRGVEEEERLLDDPDLDIEQLRALEEMGVSADDAIQFLMAAEEDVEE</sequence>
<keyword evidence="5" id="KW-1185">Reference proteome</keyword>
<evidence type="ECO:0000256" key="2">
    <source>
        <dbReference type="SAM" id="SignalP"/>
    </source>
</evidence>
<feature type="domain" description="SH3b" evidence="3">
    <location>
        <begin position="39"/>
        <end position="85"/>
    </location>
</feature>
<evidence type="ECO:0000256" key="1">
    <source>
        <dbReference type="SAM" id="MobiDB-lite"/>
    </source>
</evidence>
<evidence type="ECO:0000313" key="4">
    <source>
        <dbReference type="EMBL" id="MEA5445367.1"/>
    </source>
</evidence>
<dbReference type="RefSeq" id="WP_346050997.1">
    <property type="nucleotide sequence ID" value="NZ_JAYGII010000009.1"/>
</dbReference>
<proteinExistence type="predicted"/>
<feature type="chain" id="PRO_5043046340" evidence="2">
    <location>
        <begin position="21"/>
        <end position="169"/>
    </location>
</feature>
<dbReference type="EMBL" id="JAYGII010000009">
    <property type="protein sequence ID" value="MEA5445367.1"/>
    <property type="molecule type" value="Genomic_DNA"/>
</dbReference>
<name>A0AAP6JEZ7_9GAMM</name>
<protein>
    <submittedName>
        <fullName evidence="4">SH3 domain-containing protein</fullName>
    </submittedName>
</protein>
<accession>A0AAP6JEZ7</accession>
<feature type="region of interest" description="Disordered" evidence="1">
    <location>
        <begin position="89"/>
        <end position="118"/>
    </location>
</feature>
<dbReference type="Pfam" id="PF08239">
    <property type="entry name" value="SH3_3"/>
    <property type="match status" value="1"/>
</dbReference>
<evidence type="ECO:0000313" key="5">
    <source>
        <dbReference type="Proteomes" id="UP001302316"/>
    </source>
</evidence>
<dbReference type="Proteomes" id="UP001302316">
    <property type="component" value="Unassembled WGS sequence"/>
</dbReference>